<comment type="caution">
    <text evidence="1">The sequence shown here is derived from an EMBL/GenBank/DDBJ whole genome shotgun (WGS) entry which is preliminary data.</text>
</comment>
<protein>
    <submittedName>
        <fullName evidence="1">Molybdate ABC transporter substrate-binding protein</fullName>
    </submittedName>
</protein>
<name>A0A2A2M836_9GAMM</name>
<dbReference type="RefSeq" id="WP_039186857.1">
    <property type="nucleotide sequence ID" value="NZ_CAURWF010000079.1"/>
</dbReference>
<dbReference type="Pfam" id="PF13531">
    <property type="entry name" value="SBP_bac_11"/>
    <property type="match status" value="1"/>
</dbReference>
<dbReference type="AlphaFoldDB" id="A0A2A2M836"/>
<keyword evidence="2" id="KW-1185">Reference proteome</keyword>
<dbReference type="PANTHER" id="PTHR30632">
    <property type="entry name" value="MOLYBDATE-BINDING PERIPLASMIC PROTEIN"/>
    <property type="match status" value="1"/>
</dbReference>
<evidence type="ECO:0000313" key="1">
    <source>
        <dbReference type="EMBL" id="PAV94723.1"/>
    </source>
</evidence>
<dbReference type="OrthoDB" id="516817at2"/>
<dbReference type="GO" id="GO:0030973">
    <property type="term" value="F:molybdate ion binding"/>
    <property type="evidence" value="ECO:0007669"/>
    <property type="project" value="TreeGrafter"/>
</dbReference>
<gene>
    <name evidence="1" type="ORF">CJD50_19705</name>
</gene>
<accession>A0A2A2M836</accession>
<evidence type="ECO:0000313" key="2">
    <source>
        <dbReference type="Proteomes" id="UP000218796"/>
    </source>
</evidence>
<dbReference type="Proteomes" id="UP000218796">
    <property type="component" value="Unassembled WGS sequence"/>
</dbReference>
<dbReference type="Gene3D" id="3.40.190.10">
    <property type="entry name" value="Periplasmic binding protein-like II"/>
    <property type="match status" value="2"/>
</dbReference>
<proteinExistence type="predicted"/>
<dbReference type="InterPro" id="IPR050682">
    <property type="entry name" value="ModA/WtpA"/>
</dbReference>
<sequence length="245" mass="27188">MVKPQTQSLNVLAAGSLRKALSPHLTQFSQQFGINIHVQFGPAGLLREQIERGATWDLFASANLQHPQKLQEQGLAQSIMPFLRNRLCLTVRRICMNSESDSWLELLTNTQLSIGTSTPGSDPSGDYTWQLFDRVEALRPHAGESLKQRARQLVGGIDSLQVPANEIASGWIIQQGLADIFVGYAHYAQWLRNNQTVAVVNIPDTDNVFATYALALRDESARPLAEYLLSPRLQQQFINAGFSAC</sequence>
<reference evidence="1 2" key="1">
    <citation type="submission" date="2017-08" db="EMBL/GenBank/DDBJ databases">
        <title>Draft Genome Sequence of Hafnia alvei CITHA-6 Isolated from Raw Bovine Milk.</title>
        <authorList>
            <person name="Culligan E.P."/>
            <person name="Mcsweeney A."/>
            <person name="O'Doherty C."/>
            <person name="Gleeson E."/>
            <person name="O'Riordan D."/>
            <person name="Sleator R.D."/>
        </authorList>
    </citation>
    <scope>NUCLEOTIDE SEQUENCE [LARGE SCALE GENOMIC DNA]</scope>
    <source>
        <strain evidence="1 2">CITHA-6</strain>
    </source>
</reference>
<dbReference type="PANTHER" id="PTHR30632:SF0">
    <property type="entry name" value="SULFATE-BINDING PROTEIN"/>
    <property type="match status" value="1"/>
</dbReference>
<dbReference type="SUPFAM" id="SSF53850">
    <property type="entry name" value="Periplasmic binding protein-like II"/>
    <property type="match status" value="1"/>
</dbReference>
<dbReference type="GO" id="GO:0015689">
    <property type="term" value="P:molybdate ion transport"/>
    <property type="evidence" value="ECO:0007669"/>
    <property type="project" value="TreeGrafter"/>
</dbReference>
<dbReference type="EMBL" id="NQMS01000011">
    <property type="protein sequence ID" value="PAV94723.1"/>
    <property type="molecule type" value="Genomic_DNA"/>
</dbReference>
<organism evidence="1 2">
    <name type="scientific">Hafnia paralvei</name>
    <dbReference type="NCBI Taxonomy" id="546367"/>
    <lineage>
        <taxon>Bacteria</taxon>
        <taxon>Pseudomonadati</taxon>
        <taxon>Pseudomonadota</taxon>
        <taxon>Gammaproteobacteria</taxon>
        <taxon>Enterobacterales</taxon>
        <taxon>Hafniaceae</taxon>
        <taxon>Hafnia</taxon>
    </lineage>
</organism>